<gene>
    <name evidence="1" type="ORF">DSOL_1380</name>
</gene>
<dbReference type="Proteomes" id="UP000186102">
    <property type="component" value="Unassembled WGS sequence"/>
</dbReference>
<reference evidence="1 2" key="1">
    <citation type="submission" date="2016-09" db="EMBL/GenBank/DDBJ databases">
        <title>Complete genome of Desulfosporosinus sp. OL.</title>
        <authorList>
            <person name="Mardanov A."/>
            <person name="Beletsky A."/>
            <person name="Panova A."/>
            <person name="Karnachuk O."/>
            <person name="Ravin N."/>
        </authorList>
    </citation>
    <scope>NUCLEOTIDE SEQUENCE [LARGE SCALE GENOMIC DNA]</scope>
    <source>
        <strain evidence="1 2">OL</strain>
    </source>
</reference>
<organism evidence="1 2">
    <name type="scientific">Desulfosporosinus metallidurans</name>
    <dbReference type="NCBI Taxonomy" id="1888891"/>
    <lineage>
        <taxon>Bacteria</taxon>
        <taxon>Bacillati</taxon>
        <taxon>Bacillota</taxon>
        <taxon>Clostridia</taxon>
        <taxon>Eubacteriales</taxon>
        <taxon>Desulfitobacteriaceae</taxon>
        <taxon>Desulfosporosinus</taxon>
    </lineage>
</organism>
<protein>
    <submittedName>
        <fullName evidence="1">Uncharacterized protein</fullName>
    </submittedName>
</protein>
<keyword evidence="2" id="KW-1185">Reference proteome</keyword>
<dbReference type="AlphaFoldDB" id="A0A1Q8QZ27"/>
<comment type="caution">
    <text evidence="1">The sequence shown here is derived from an EMBL/GenBank/DDBJ whole genome shotgun (WGS) entry which is preliminary data.</text>
</comment>
<dbReference type="EMBL" id="MLBF01000007">
    <property type="protein sequence ID" value="OLN32629.1"/>
    <property type="molecule type" value="Genomic_DNA"/>
</dbReference>
<evidence type="ECO:0000313" key="1">
    <source>
        <dbReference type="EMBL" id="OLN32629.1"/>
    </source>
</evidence>
<accession>A0A1Q8QZ27</accession>
<sequence length="40" mass="4592">MDSERRRVKKAMKKMLAVTFDNNSVNRSRELSVYGAFQGA</sequence>
<name>A0A1Q8QZ27_9FIRM</name>
<evidence type="ECO:0000313" key="2">
    <source>
        <dbReference type="Proteomes" id="UP000186102"/>
    </source>
</evidence>
<proteinExistence type="predicted"/>